<evidence type="ECO:0000256" key="5">
    <source>
        <dbReference type="ARBA" id="ARBA00023033"/>
    </source>
</evidence>
<dbReference type="InterPro" id="IPR002938">
    <property type="entry name" value="FAD-bd"/>
</dbReference>
<comment type="caution">
    <text evidence="7">The sequence shown here is derived from an EMBL/GenBank/DDBJ whole genome shotgun (WGS) entry which is preliminary data.</text>
</comment>
<evidence type="ECO:0000313" key="8">
    <source>
        <dbReference type="Proteomes" id="UP000800039"/>
    </source>
</evidence>
<dbReference type="SUPFAM" id="SSF54373">
    <property type="entry name" value="FAD-linked reductases, C-terminal domain"/>
    <property type="match status" value="1"/>
</dbReference>
<proteinExistence type="inferred from homology"/>
<evidence type="ECO:0000256" key="4">
    <source>
        <dbReference type="ARBA" id="ARBA00023002"/>
    </source>
</evidence>
<dbReference type="GO" id="GO:0004497">
    <property type="term" value="F:monooxygenase activity"/>
    <property type="evidence" value="ECO:0007669"/>
    <property type="project" value="UniProtKB-KW"/>
</dbReference>
<reference evidence="7" key="1">
    <citation type="submission" date="2020-01" db="EMBL/GenBank/DDBJ databases">
        <authorList>
            <consortium name="DOE Joint Genome Institute"/>
            <person name="Haridas S."/>
            <person name="Albert R."/>
            <person name="Binder M."/>
            <person name="Bloem J."/>
            <person name="Labutti K."/>
            <person name="Salamov A."/>
            <person name="Andreopoulos B."/>
            <person name="Baker S.E."/>
            <person name="Barry K."/>
            <person name="Bills G."/>
            <person name="Bluhm B.H."/>
            <person name="Cannon C."/>
            <person name="Castanera R."/>
            <person name="Culley D.E."/>
            <person name="Daum C."/>
            <person name="Ezra D."/>
            <person name="Gonzalez J.B."/>
            <person name="Henrissat B."/>
            <person name="Kuo A."/>
            <person name="Liang C."/>
            <person name="Lipzen A."/>
            <person name="Lutzoni F."/>
            <person name="Magnuson J."/>
            <person name="Mondo S."/>
            <person name="Nolan M."/>
            <person name="Ohm R."/>
            <person name="Pangilinan J."/>
            <person name="Park H.-J."/>
            <person name="Ramirez L."/>
            <person name="Alfaro M."/>
            <person name="Sun H."/>
            <person name="Tritt A."/>
            <person name="Yoshinaga Y."/>
            <person name="Zwiers L.-H."/>
            <person name="Turgeon B.G."/>
            <person name="Goodwin S.B."/>
            <person name="Spatafora J.W."/>
            <person name="Crous P.W."/>
            <person name="Grigoriev I.V."/>
        </authorList>
    </citation>
    <scope>NUCLEOTIDE SEQUENCE</scope>
    <source>
        <strain evidence="7">CBS 394.84</strain>
    </source>
</reference>
<dbReference type="InterPro" id="IPR050493">
    <property type="entry name" value="FAD-dep_Monooxygenase_BioMet"/>
</dbReference>
<dbReference type="Gene3D" id="3.50.50.60">
    <property type="entry name" value="FAD/NAD(P)-binding domain"/>
    <property type="match status" value="1"/>
</dbReference>
<dbReference type="PRINTS" id="PR00420">
    <property type="entry name" value="RNGMNOXGNASE"/>
</dbReference>
<feature type="domain" description="FAD-binding" evidence="6">
    <location>
        <begin position="6"/>
        <end position="335"/>
    </location>
</feature>
<evidence type="ECO:0000256" key="1">
    <source>
        <dbReference type="ARBA" id="ARBA00007992"/>
    </source>
</evidence>
<keyword evidence="3" id="KW-0274">FAD</keyword>
<dbReference type="PANTHER" id="PTHR13789">
    <property type="entry name" value="MONOOXYGENASE"/>
    <property type="match status" value="1"/>
</dbReference>
<evidence type="ECO:0000259" key="6">
    <source>
        <dbReference type="Pfam" id="PF01494"/>
    </source>
</evidence>
<dbReference type="OrthoDB" id="16820at2759"/>
<dbReference type="InterPro" id="IPR036188">
    <property type="entry name" value="FAD/NAD-bd_sf"/>
</dbReference>
<organism evidence="7 8">
    <name type="scientific">Cucurbitaria berberidis CBS 394.84</name>
    <dbReference type="NCBI Taxonomy" id="1168544"/>
    <lineage>
        <taxon>Eukaryota</taxon>
        <taxon>Fungi</taxon>
        <taxon>Dikarya</taxon>
        <taxon>Ascomycota</taxon>
        <taxon>Pezizomycotina</taxon>
        <taxon>Dothideomycetes</taxon>
        <taxon>Pleosporomycetidae</taxon>
        <taxon>Pleosporales</taxon>
        <taxon>Pleosporineae</taxon>
        <taxon>Cucurbitariaceae</taxon>
        <taxon>Cucurbitaria</taxon>
    </lineage>
</organism>
<dbReference type="Pfam" id="PF01494">
    <property type="entry name" value="FAD_binding_3"/>
    <property type="match status" value="1"/>
</dbReference>
<name>A0A9P4G8X4_9PLEO</name>
<keyword evidence="2" id="KW-0285">Flavoprotein</keyword>
<dbReference type="AlphaFoldDB" id="A0A9P4G8X4"/>
<keyword evidence="4" id="KW-0560">Oxidoreductase</keyword>
<dbReference type="RefSeq" id="XP_040783856.1">
    <property type="nucleotide sequence ID" value="XM_040938004.1"/>
</dbReference>
<dbReference type="Proteomes" id="UP000800039">
    <property type="component" value="Unassembled WGS sequence"/>
</dbReference>
<evidence type="ECO:0000256" key="2">
    <source>
        <dbReference type="ARBA" id="ARBA00022630"/>
    </source>
</evidence>
<dbReference type="EMBL" id="ML976618">
    <property type="protein sequence ID" value="KAF1841293.1"/>
    <property type="molecule type" value="Genomic_DNA"/>
</dbReference>
<evidence type="ECO:0000313" key="7">
    <source>
        <dbReference type="EMBL" id="KAF1841293.1"/>
    </source>
</evidence>
<keyword evidence="8" id="KW-1185">Reference proteome</keyword>
<dbReference type="GO" id="GO:0071949">
    <property type="term" value="F:FAD binding"/>
    <property type="evidence" value="ECO:0007669"/>
    <property type="project" value="InterPro"/>
</dbReference>
<dbReference type="PANTHER" id="PTHR13789:SF236">
    <property type="entry name" value="MONOOXYGENASE, PUTATIVE (AFU_ORTHOLOGUE AFUA_6G12060)-RELATED"/>
    <property type="match status" value="1"/>
</dbReference>
<accession>A0A9P4G8X4</accession>
<protein>
    <submittedName>
        <fullName evidence="7">Salicylate hydroxylase</fullName>
    </submittedName>
</protein>
<sequence length="472" mass="52435">MTDKKLRVVIVGAGFAGLTAAIECQLRGMQAILVEAYPGPTSHGDLLDFTENAGRIFKSWDNGRVGRAIFESGVTAAKTMQFYNQENVLLRVDAWPHGDQVYAGHRGTMHRIVFDYAVEVGVEMRCGKRVLQYLDTEDECGVTIDGGDKILGDVLIAADGPRSLARSQLLKLPEGRVNSGYAIFRAYFEVSDSFKSNPALEELAKEDEDVVRFWVGRDMHGFIYTWNKGRDCAWVLTHLDDANIGESWSFPGKKEDVHSYLTQAGFPNVWHEIVELTPESRLIDYKLVWRDPLKTWVTSSKRGVVIGDAAHCHLPTSAQGACMAVEDAATIAICLQKSNGNVPLALQVFERIRFNRSHTIHQASIFTRNIYHKNDWSLETVQQNPDSLVMPLMDWILDFDAKKTAEDNFEQLASDVKSGREGSIEELALPAGGDYNAMNISATDQFISSTGRDHHVQLSSVAAATQALPLKI</sequence>
<dbReference type="GeneID" id="63855254"/>
<gene>
    <name evidence="7" type="ORF">K460DRAFT_419378</name>
</gene>
<dbReference type="SUPFAM" id="SSF51905">
    <property type="entry name" value="FAD/NAD(P)-binding domain"/>
    <property type="match status" value="1"/>
</dbReference>
<keyword evidence="5" id="KW-0503">Monooxygenase</keyword>
<evidence type="ECO:0000256" key="3">
    <source>
        <dbReference type="ARBA" id="ARBA00022827"/>
    </source>
</evidence>
<comment type="similarity">
    <text evidence="1">Belongs to the paxM FAD-dependent monooxygenase family.</text>
</comment>